<organism evidence="3 4">
    <name type="scientific">Pocillopora meandrina</name>
    <dbReference type="NCBI Taxonomy" id="46732"/>
    <lineage>
        <taxon>Eukaryota</taxon>
        <taxon>Metazoa</taxon>
        <taxon>Cnidaria</taxon>
        <taxon>Anthozoa</taxon>
        <taxon>Hexacorallia</taxon>
        <taxon>Scleractinia</taxon>
        <taxon>Astrocoeniina</taxon>
        <taxon>Pocilloporidae</taxon>
        <taxon>Pocillopora</taxon>
    </lineage>
</organism>
<dbReference type="PANTHER" id="PTHR21623">
    <property type="entry name" value="SPERIOLIN-BINDING FACTOR"/>
    <property type="match status" value="1"/>
</dbReference>
<keyword evidence="1" id="KW-0175">Coiled coil</keyword>
<dbReference type="SUPFAM" id="SSF49562">
    <property type="entry name" value="C2 domain (Calcium/lipid-binding domain, CaLB)"/>
    <property type="match status" value="1"/>
</dbReference>
<protein>
    <recommendedName>
        <fullName evidence="5">C2 domain-containing protein</fullName>
    </recommendedName>
</protein>
<feature type="coiled-coil region" evidence="1">
    <location>
        <begin position="1042"/>
        <end position="1069"/>
    </location>
</feature>
<gene>
    <name evidence="3" type="ORF">PMEA_00017915</name>
</gene>
<evidence type="ECO:0000313" key="4">
    <source>
        <dbReference type="Proteomes" id="UP001159428"/>
    </source>
</evidence>
<evidence type="ECO:0000313" key="3">
    <source>
        <dbReference type="EMBL" id="CAH3137904.1"/>
    </source>
</evidence>
<dbReference type="Gene3D" id="2.60.40.150">
    <property type="entry name" value="C2 domain"/>
    <property type="match status" value="1"/>
</dbReference>
<feature type="coiled-coil region" evidence="1">
    <location>
        <begin position="1189"/>
        <end position="1216"/>
    </location>
</feature>
<feature type="region of interest" description="Disordered" evidence="2">
    <location>
        <begin position="1163"/>
        <end position="1183"/>
    </location>
</feature>
<reference evidence="3 4" key="1">
    <citation type="submission" date="2022-05" db="EMBL/GenBank/DDBJ databases">
        <authorList>
            <consortium name="Genoscope - CEA"/>
            <person name="William W."/>
        </authorList>
    </citation>
    <scope>NUCLEOTIDE SEQUENCE [LARGE SCALE GENOMIC DNA]</scope>
</reference>
<dbReference type="AlphaFoldDB" id="A0AAU9X5Z8"/>
<evidence type="ECO:0008006" key="5">
    <source>
        <dbReference type="Google" id="ProtNLM"/>
    </source>
</evidence>
<dbReference type="PANTHER" id="PTHR21623:SF2">
    <property type="entry name" value="COILED-COIL DOMAIN-CONTAINING PROTEIN 33"/>
    <property type="match status" value="1"/>
</dbReference>
<proteinExistence type="predicted"/>
<name>A0AAU9X5Z8_9CNID</name>
<evidence type="ECO:0000256" key="2">
    <source>
        <dbReference type="SAM" id="MobiDB-lite"/>
    </source>
</evidence>
<dbReference type="EMBL" id="CALNXJ010000031">
    <property type="protein sequence ID" value="CAH3137904.1"/>
    <property type="molecule type" value="Genomic_DNA"/>
</dbReference>
<dbReference type="GO" id="GO:0005777">
    <property type="term" value="C:peroxisome"/>
    <property type="evidence" value="ECO:0007669"/>
    <property type="project" value="TreeGrafter"/>
</dbReference>
<feature type="coiled-coil region" evidence="1">
    <location>
        <begin position="979"/>
        <end position="1013"/>
    </location>
</feature>
<evidence type="ECO:0000256" key="1">
    <source>
        <dbReference type="SAM" id="Coils"/>
    </source>
</evidence>
<comment type="caution">
    <text evidence="3">The sequence shown here is derived from an EMBL/GenBank/DDBJ whole genome shotgun (WGS) entry which is preliminary data.</text>
</comment>
<keyword evidence="4" id="KW-1185">Reference proteome</keyword>
<feature type="region of interest" description="Disordered" evidence="2">
    <location>
        <begin position="1233"/>
        <end position="1279"/>
    </location>
</feature>
<accession>A0AAU9X5Z8</accession>
<sequence>MGDDDKPLRFTIEIFNAQFVTSGRYFLILRIVGSKVKQSKLKLYVGSSDVALEDYQFTTDACLEDGDPETLVTFTDSVITFWMPPESVDGDIQLVIEAYRLPENPMHEGDKCGEAVFSVFPRRGALFSGVRRSTPSTKDSNELYQFETNITLNQVQEDEGLWISCGSIRAAMRLVFEEEEQPTNKLQLEKLSDMALSGRNSLLEQQITAGSLANLFPGSDFKVPKTGKTLEKEHASKETLREDRDVVDIQLQVLQCTESFIVQKQEDAGSLANFLPGSRDLENKDSRTLATDVENEEVISFWEKESHFRCAPDKMSNQQTGNSIDSSDSQITSGIELDRKLDVNEVTNDKVERFLEEKLTPPEVEGSLFKAMQPMVDHVDKSPLELAIEKREYLTEQELQYDSCRWRTPDNRLRFVEKSDEARVANVKERGNREEFPSCTERQSGFSIYPEVIMFTCKDDAPLMKLRSLEPSKKPQPIQISREPKPGPSTAPDTPAGFKKIQESALGSHVNSIPVHHLCGSNTAREGKCEVAVLIHGALGLPMKSDGRVPQPYIVGKSRRAVTQMQMGQSVTHAVIQPTHSPSWEELLLIEINEDEANNEAVILLVADHPSKELLTEFTMPLSHLKPFHQYHLELVQPNSELSGDTRLYITLMKKLDKLPLPSVDAKIYGIEVLLRGVDSPMLSQMGPLIATGRIVNDWRQYKETMLSAQPRPAGITVTTIHFPSPHPTSFAIAGAANEYGAPQLTTTAGPQEQPQWNQTMFFLGDKSSLFTAESALVLEYYPASLAMTRDCWQLTSPVGYSYQTMDQLLLSSLQWDSAKMGLRVDNLPVEGSNLRTAIGLGPTVGMVLRLVTDEKPDQLLSAAHLSSLPVFREGPQAAPHDEPVQAENFGKAGQAPYGLPPMNAVKKMLPQFHSLYTAPRNEPVKEYVPLGKLSPQEGTVDAYGSSQIPPEVRGKLDANSLAVMDYQMKEVDRYRTAMRKMAADLLHVREDCKRLEEANSRLRRELGQHDEISRLMVSSKDLDNVTHSELVQKFVLLKKKLADESAKKQEMKSRLQHLQNDLIKKNEMEKDFLKLQEAHEGQQALLQKLQGKVQKAQTIQDTCKKQEKVIVQLEQLLAQKGKGPYNGVSIETGETYRKLSEENIRLQAEVLQYKEQLKAAEAKLKKPRSPGEQRVVGASNGPMSDMERLELFEKLEKAEGRIVALEKQLADNVRKWAKDKADLQMKLNESQVAQRTGYKNSSTSVDILDWHNGPKPNSPSRHLGPRRPSPKLDPLERR</sequence>
<feature type="region of interest" description="Disordered" evidence="2">
    <location>
        <begin position="468"/>
        <end position="496"/>
    </location>
</feature>
<dbReference type="InterPro" id="IPR039889">
    <property type="entry name" value="CCD33"/>
</dbReference>
<feature type="compositionally biased region" description="Polar residues" evidence="2">
    <location>
        <begin position="1233"/>
        <end position="1246"/>
    </location>
</feature>
<dbReference type="InterPro" id="IPR035892">
    <property type="entry name" value="C2_domain_sf"/>
</dbReference>
<dbReference type="CDD" id="cd00030">
    <property type="entry name" value="C2"/>
    <property type="match status" value="1"/>
</dbReference>
<dbReference type="Proteomes" id="UP001159428">
    <property type="component" value="Unassembled WGS sequence"/>
</dbReference>